<protein>
    <submittedName>
        <fullName evidence="2">Uncharacterized protein</fullName>
    </submittedName>
</protein>
<dbReference type="AlphaFoldDB" id="A0A4Y7SEN6"/>
<dbReference type="EMBL" id="QPFP01000145">
    <property type="protein sequence ID" value="TEB20277.1"/>
    <property type="molecule type" value="Genomic_DNA"/>
</dbReference>
<proteinExistence type="predicted"/>
<name>A0A4Y7SEN6_COPMI</name>
<feature type="region of interest" description="Disordered" evidence="1">
    <location>
        <begin position="56"/>
        <end position="97"/>
    </location>
</feature>
<gene>
    <name evidence="2" type="ORF">FA13DRAFT_1743164</name>
</gene>
<evidence type="ECO:0000313" key="3">
    <source>
        <dbReference type="Proteomes" id="UP000298030"/>
    </source>
</evidence>
<dbReference type="Proteomes" id="UP000298030">
    <property type="component" value="Unassembled WGS sequence"/>
</dbReference>
<feature type="compositionally biased region" description="Basic residues" evidence="1">
    <location>
        <begin position="71"/>
        <end position="85"/>
    </location>
</feature>
<evidence type="ECO:0000256" key="1">
    <source>
        <dbReference type="SAM" id="MobiDB-lite"/>
    </source>
</evidence>
<reference evidence="2 3" key="1">
    <citation type="journal article" date="2019" name="Nat. Ecol. Evol.">
        <title>Megaphylogeny resolves global patterns of mushroom evolution.</title>
        <authorList>
            <person name="Varga T."/>
            <person name="Krizsan K."/>
            <person name="Foldi C."/>
            <person name="Dima B."/>
            <person name="Sanchez-Garcia M."/>
            <person name="Sanchez-Ramirez S."/>
            <person name="Szollosi G.J."/>
            <person name="Szarkandi J.G."/>
            <person name="Papp V."/>
            <person name="Albert L."/>
            <person name="Andreopoulos W."/>
            <person name="Angelini C."/>
            <person name="Antonin V."/>
            <person name="Barry K.W."/>
            <person name="Bougher N.L."/>
            <person name="Buchanan P."/>
            <person name="Buyck B."/>
            <person name="Bense V."/>
            <person name="Catcheside P."/>
            <person name="Chovatia M."/>
            <person name="Cooper J."/>
            <person name="Damon W."/>
            <person name="Desjardin D."/>
            <person name="Finy P."/>
            <person name="Geml J."/>
            <person name="Haridas S."/>
            <person name="Hughes K."/>
            <person name="Justo A."/>
            <person name="Karasinski D."/>
            <person name="Kautmanova I."/>
            <person name="Kiss B."/>
            <person name="Kocsube S."/>
            <person name="Kotiranta H."/>
            <person name="LaButti K.M."/>
            <person name="Lechner B.E."/>
            <person name="Liimatainen K."/>
            <person name="Lipzen A."/>
            <person name="Lukacs Z."/>
            <person name="Mihaltcheva S."/>
            <person name="Morgado L.N."/>
            <person name="Niskanen T."/>
            <person name="Noordeloos M.E."/>
            <person name="Ohm R.A."/>
            <person name="Ortiz-Santana B."/>
            <person name="Ovrebo C."/>
            <person name="Racz N."/>
            <person name="Riley R."/>
            <person name="Savchenko A."/>
            <person name="Shiryaev A."/>
            <person name="Soop K."/>
            <person name="Spirin V."/>
            <person name="Szebenyi C."/>
            <person name="Tomsovsky M."/>
            <person name="Tulloss R.E."/>
            <person name="Uehling J."/>
            <person name="Grigoriev I.V."/>
            <person name="Vagvolgyi C."/>
            <person name="Papp T."/>
            <person name="Martin F.M."/>
            <person name="Miettinen O."/>
            <person name="Hibbett D.S."/>
            <person name="Nagy L.G."/>
        </authorList>
    </citation>
    <scope>NUCLEOTIDE SEQUENCE [LARGE SCALE GENOMIC DNA]</scope>
    <source>
        <strain evidence="2 3">FP101781</strain>
    </source>
</reference>
<organism evidence="2 3">
    <name type="scientific">Coprinellus micaceus</name>
    <name type="common">Glistening ink-cap mushroom</name>
    <name type="synonym">Coprinus micaceus</name>
    <dbReference type="NCBI Taxonomy" id="71717"/>
    <lineage>
        <taxon>Eukaryota</taxon>
        <taxon>Fungi</taxon>
        <taxon>Dikarya</taxon>
        <taxon>Basidiomycota</taxon>
        <taxon>Agaricomycotina</taxon>
        <taxon>Agaricomycetes</taxon>
        <taxon>Agaricomycetidae</taxon>
        <taxon>Agaricales</taxon>
        <taxon>Agaricineae</taxon>
        <taxon>Psathyrellaceae</taxon>
        <taxon>Coprinellus</taxon>
    </lineage>
</organism>
<keyword evidence="3" id="KW-1185">Reference proteome</keyword>
<sequence>MAFCTLGHYGVFAAPVTNNFFARDMAGGDAAFLDARADSTDISSLDSRELEFGPALLTRGGRRETPAERKARMRRVAERKRRQGGRRPGAGVQGPKKSFAGKVGKILSNPNAYAVAGHALGGAVSAYANLRQSQGRESRLAPIAGVYNGVVNPNNGYTGGMAGNY</sequence>
<feature type="compositionally biased region" description="Basic and acidic residues" evidence="1">
    <location>
        <begin position="61"/>
        <end position="70"/>
    </location>
</feature>
<comment type="caution">
    <text evidence="2">The sequence shown here is derived from an EMBL/GenBank/DDBJ whole genome shotgun (WGS) entry which is preliminary data.</text>
</comment>
<evidence type="ECO:0000313" key="2">
    <source>
        <dbReference type="EMBL" id="TEB20277.1"/>
    </source>
</evidence>
<accession>A0A4Y7SEN6</accession>